<evidence type="ECO:0000313" key="1">
    <source>
        <dbReference type="EMBL" id="RIE03086.1"/>
    </source>
</evidence>
<name>A0A398CIH1_9BACL</name>
<protein>
    <submittedName>
        <fullName evidence="1">Uncharacterized protein</fullName>
    </submittedName>
</protein>
<proteinExistence type="predicted"/>
<evidence type="ECO:0000313" key="2">
    <source>
        <dbReference type="Proteomes" id="UP000266340"/>
    </source>
</evidence>
<dbReference type="EMBL" id="QXJM01000039">
    <property type="protein sequence ID" value="RIE03086.1"/>
    <property type="molecule type" value="Genomic_DNA"/>
</dbReference>
<dbReference type="Proteomes" id="UP000266340">
    <property type="component" value="Unassembled WGS sequence"/>
</dbReference>
<accession>A0A398CIH1</accession>
<dbReference type="RefSeq" id="WP_119151113.1">
    <property type="nucleotide sequence ID" value="NZ_QXJM01000039.1"/>
</dbReference>
<sequence length="96" mass="10298">MQTVQFGEGSSSYIVSQDGGIVYGPTMEAGHKIFVRAAGESRTATIKENDQEMLSTARTMDTSDWTLLGNIPVSSLVKDAKAISNLTWLMSLLAGL</sequence>
<comment type="caution">
    <text evidence="1">The sequence shown here is derived from an EMBL/GenBank/DDBJ whole genome shotgun (WGS) entry which is preliminary data.</text>
</comment>
<organism evidence="1 2">
    <name type="scientific">Cohnella faecalis</name>
    <dbReference type="NCBI Taxonomy" id="2315694"/>
    <lineage>
        <taxon>Bacteria</taxon>
        <taxon>Bacillati</taxon>
        <taxon>Bacillota</taxon>
        <taxon>Bacilli</taxon>
        <taxon>Bacillales</taxon>
        <taxon>Paenibacillaceae</taxon>
        <taxon>Cohnella</taxon>
    </lineage>
</organism>
<dbReference type="Gene3D" id="3.30.450.20">
    <property type="entry name" value="PAS domain"/>
    <property type="match status" value="1"/>
</dbReference>
<dbReference type="AlphaFoldDB" id="A0A398CIH1"/>
<reference evidence="1 2" key="1">
    <citation type="submission" date="2018-09" db="EMBL/GenBank/DDBJ databases">
        <title>Cohnella cavernae sp. nov., isolated from a karst cave.</title>
        <authorList>
            <person name="Zhu H."/>
        </authorList>
    </citation>
    <scope>NUCLEOTIDE SEQUENCE [LARGE SCALE GENOMIC DNA]</scope>
    <source>
        <strain evidence="1 2">K2E09-144</strain>
    </source>
</reference>
<gene>
    <name evidence="1" type="ORF">D3H35_21120</name>
</gene>
<keyword evidence="2" id="KW-1185">Reference proteome</keyword>